<name>A0A138AUY5_9ACTN</name>
<keyword evidence="1" id="KW-1003">Cell membrane</keyword>
<keyword evidence="3" id="KW-0732">Signal</keyword>
<evidence type="ECO:0000313" key="4">
    <source>
        <dbReference type="EMBL" id="KXP14271.1"/>
    </source>
</evidence>
<organism evidence="4 5">
    <name type="scientific">Tsukamurella pseudospumae</name>
    <dbReference type="NCBI Taxonomy" id="239498"/>
    <lineage>
        <taxon>Bacteria</taxon>
        <taxon>Bacillati</taxon>
        <taxon>Actinomycetota</taxon>
        <taxon>Actinomycetes</taxon>
        <taxon>Mycobacteriales</taxon>
        <taxon>Tsukamurellaceae</taxon>
        <taxon>Tsukamurella</taxon>
    </lineage>
</organism>
<sequence>MNRSLIAAVTVLAAGSFALTACGGSDAEPKATTGGDAAVKVDGKDLPGLDLGSVTCVKSGGRITIGSAAIGGQQGVGIVLSDATPPKVESLGIVFDGTALAVAPGAGKADVKVDGSRYTVTGEAQGASMSNPAAGLVTKSFEVAVTCK</sequence>
<evidence type="ECO:0000256" key="1">
    <source>
        <dbReference type="ARBA" id="ARBA00022475"/>
    </source>
</evidence>
<dbReference type="STRING" id="239498.AXK60_20850"/>
<dbReference type="GO" id="GO:0016020">
    <property type="term" value="C:membrane"/>
    <property type="evidence" value="ECO:0007669"/>
    <property type="project" value="InterPro"/>
</dbReference>
<dbReference type="InterPro" id="IPR008691">
    <property type="entry name" value="LpqH"/>
</dbReference>
<feature type="signal peptide" evidence="3">
    <location>
        <begin position="1"/>
        <end position="27"/>
    </location>
</feature>
<keyword evidence="2" id="KW-0472">Membrane</keyword>
<dbReference type="EMBL" id="LSRF01000004">
    <property type="protein sequence ID" value="KXP14271.1"/>
    <property type="molecule type" value="Genomic_DNA"/>
</dbReference>
<proteinExistence type="predicted"/>
<dbReference type="PROSITE" id="PS51257">
    <property type="entry name" value="PROKAR_LIPOPROTEIN"/>
    <property type="match status" value="1"/>
</dbReference>
<gene>
    <name evidence="4" type="ORF">AXK60_20850</name>
</gene>
<evidence type="ECO:0000256" key="2">
    <source>
        <dbReference type="ARBA" id="ARBA00023136"/>
    </source>
</evidence>
<evidence type="ECO:0000313" key="5">
    <source>
        <dbReference type="Proteomes" id="UP000070258"/>
    </source>
</evidence>
<dbReference type="RefSeq" id="WP_068570033.1">
    <property type="nucleotide sequence ID" value="NZ_LSRF01000004.1"/>
</dbReference>
<dbReference type="AlphaFoldDB" id="A0A138AUY5"/>
<evidence type="ECO:0000256" key="3">
    <source>
        <dbReference type="SAM" id="SignalP"/>
    </source>
</evidence>
<comment type="caution">
    <text evidence="4">The sequence shown here is derived from an EMBL/GenBank/DDBJ whole genome shotgun (WGS) entry which is preliminary data.</text>
</comment>
<reference evidence="5" key="1">
    <citation type="submission" date="2016-02" db="EMBL/GenBank/DDBJ databases">
        <authorList>
            <person name="Wen L."/>
            <person name="He K."/>
            <person name="Yang H."/>
        </authorList>
    </citation>
    <scope>NUCLEOTIDE SEQUENCE [LARGE SCALE GENOMIC DNA]</scope>
    <source>
        <strain evidence="5">JCM 15929</strain>
    </source>
</reference>
<accession>A0A138AUY5</accession>
<evidence type="ECO:0008006" key="6">
    <source>
        <dbReference type="Google" id="ProtNLM"/>
    </source>
</evidence>
<feature type="chain" id="PRO_5007483700" description="Lipoprotein LpqH" evidence="3">
    <location>
        <begin position="28"/>
        <end position="148"/>
    </location>
</feature>
<dbReference type="Proteomes" id="UP000070258">
    <property type="component" value="Unassembled WGS sequence"/>
</dbReference>
<protein>
    <recommendedName>
        <fullName evidence="6">Lipoprotein LpqH</fullName>
    </recommendedName>
</protein>
<dbReference type="Pfam" id="PF05481">
    <property type="entry name" value="Myco_19_kDa"/>
    <property type="match status" value="1"/>
</dbReference>
<dbReference type="OrthoDB" id="4747990at2"/>